<comment type="caution">
    <text evidence="2">The sequence shown here is derived from an EMBL/GenBank/DDBJ whole genome shotgun (WGS) entry which is preliminary data.</text>
</comment>
<protein>
    <recommendedName>
        <fullName evidence="4">Early meiotic induction protein 1</fullName>
    </recommendedName>
</protein>
<feature type="non-terminal residue" evidence="2">
    <location>
        <position position="1"/>
    </location>
</feature>
<dbReference type="Proteomes" id="UP000800235">
    <property type="component" value="Unassembled WGS sequence"/>
</dbReference>
<accession>A0A9P4U2X3</accession>
<gene>
    <name evidence="2" type="ORF">EJ08DRAFT_569516</name>
</gene>
<dbReference type="PANTHER" id="PTHR28052:SF1">
    <property type="entry name" value="UPF0545 PROTEIN C22ORF39"/>
    <property type="match status" value="1"/>
</dbReference>
<evidence type="ECO:0000256" key="1">
    <source>
        <dbReference type="SAM" id="MobiDB-lite"/>
    </source>
</evidence>
<name>A0A9P4U2X3_9PEZI</name>
<evidence type="ECO:0000313" key="2">
    <source>
        <dbReference type="EMBL" id="KAF2434453.1"/>
    </source>
</evidence>
<dbReference type="PANTHER" id="PTHR28052">
    <property type="entry name" value="UPF0545 PROTEIN C22ORF39"/>
    <property type="match status" value="1"/>
</dbReference>
<dbReference type="InterPro" id="IPR021475">
    <property type="entry name" value="Pants/Emi1-like"/>
</dbReference>
<keyword evidence="3" id="KW-1185">Reference proteome</keyword>
<proteinExistence type="predicted"/>
<sequence length="96" mass="11747">YPETMSCRTAFDDAFYCQSIGGQFINVYRFGTYRNCSENWSQFWFCMRTRGKPEERKRLEIQEFYKKKEAKQRAGPNSEDIWEQRDKKVDRAFDWD</sequence>
<feature type="compositionally biased region" description="Basic and acidic residues" evidence="1">
    <location>
        <begin position="82"/>
        <end position="96"/>
    </location>
</feature>
<dbReference type="EMBL" id="MU007016">
    <property type="protein sequence ID" value="KAF2434453.1"/>
    <property type="molecule type" value="Genomic_DNA"/>
</dbReference>
<dbReference type="AlphaFoldDB" id="A0A9P4U2X3"/>
<dbReference type="OrthoDB" id="2017405at2759"/>
<evidence type="ECO:0000313" key="3">
    <source>
        <dbReference type="Proteomes" id="UP000800235"/>
    </source>
</evidence>
<organism evidence="2 3">
    <name type="scientific">Tothia fuscella</name>
    <dbReference type="NCBI Taxonomy" id="1048955"/>
    <lineage>
        <taxon>Eukaryota</taxon>
        <taxon>Fungi</taxon>
        <taxon>Dikarya</taxon>
        <taxon>Ascomycota</taxon>
        <taxon>Pezizomycotina</taxon>
        <taxon>Dothideomycetes</taxon>
        <taxon>Pleosporomycetidae</taxon>
        <taxon>Venturiales</taxon>
        <taxon>Cylindrosympodiaceae</taxon>
        <taxon>Tothia</taxon>
    </lineage>
</organism>
<reference evidence="2" key="1">
    <citation type="journal article" date="2020" name="Stud. Mycol.">
        <title>101 Dothideomycetes genomes: a test case for predicting lifestyles and emergence of pathogens.</title>
        <authorList>
            <person name="Haridas S."/>
            <person name="Albert R."/>
            <person name="Binder M."/>
            <person name="Bloem J."/>
            <person name="Labutti K."/>
            <person name="Salamov A."/>
            <person name="Andreopoulos B."/>
            <person name="Baker S."/>
            <person name="Barry K."/>
            <person name="Bills G."/>
            <person name="Bluhm B."/>
            <person name="Cannon C."/>
            <person name="Castanera R."/>
            <person name="Culley D."/>
            <person name="Daum C."/>
            <person name="Ezra D."/>
            <person name="Gonzalez J."/>
            <person name="Henrissat B."/>
            <person name="Kuo A."/>
            <person name="Liang C."/>
            <person name="Lipzen A."/>
            <person name="Lutzoni F."/>
            <person name="Magnuson J."/>
            <person name="Mondo S."/>
            <person name="Nolan M."/>
            <person name="Ohm R."/>
            <person name="Pangilinan J."/>
            <person name="Park H.-J."/>
            <person name="Ramirez L."/>
            <person name="Alfaro M."/>
            <person name="Sun H."/>
            <person name="Tritt A."/>
            <person name="Yoshinaga Y."/>
            <person name="Zwiers L.-H."/>
            <person name="Turgeon B."/>
            <person name="Goodwin S."/>
            <person name="Spatafora J."/>
            <person name="Crous P."/>
            <person name="Grigoriev I."/>
        </authorList>
    </citation>
    <scope>NUCLEOTIDE SEQUENCE</scope>
    <source>
        <strain evidence="2">CBS 130266</strain>
    </source>
</reference>
<dbReference type="Pfam" id="PF11326">
    <property type="entry name" value="PANTS-like"/>
    <property type="match status" value="1"/>
</dbReference>
<evidence type="ECO:0008006" key="4">
    <source>
        <dbReference type="Google" id="ProtNLM"/>
    </source>
</evidence>
<feature type="non-terminal residue" evidence="2">
    <location>
        <position position="96"/>
    </location>
</feature>
<feature type="region of interest" description="Disordered" evidence="1">
    <location>
        <begin position="69"/>
        <end position="96"/>
    </location>
</feature>